<evidence type="ECO:0000313" key="7">
    <source>
        <dbReference type="EMBL" id="TSC94716.1"/>
    </source>
</evidence>
<dbReference type="EMBL" id="VMGN01000007">
    <property type="protein sequence ID" value="TSC94716.1"/>
    <property type="molecule type" value="Genomic_DNA"/>
</dbReference>
<comment type="caution">
    <text evidence="7">The sequence shown here is derived from an EMBL/GenBank/DDBJ whole genome shotgun (WGS) entry which is preliminary data.</text>
</comment>
<evidence type="ECO:0000256" key="6">
    <source>
        <dbReference type="SAM" id="Phobius"/>
    </source>
</evidence>
<dbReference type="PANTHER" id="PTHR30093:SF44">
    <property type="entry name" value="TYPE II SECRETION SYSTEM CORE PROTEIN G"/>
    <property type="match status" value="1"/>
</dbReference>
<evidence type="ECO:0000256" key="1">
    <source>
        <dbReference type="ARBA" id="ARBA00004167"/>
    </source>
</evidence>
<evidence type="ECO:0000256" key="4">
    <source>
        <dbReference type="ARBA" id="ARBA00022989"/>
    </source>
</evidence>
<keyword evidence="2" id="KW-0488">Methylation</keyword>
<dbReference type="PANTHER" id="PTHR30093">
    <property type="entry name" value="GENERAL SECRETION PATHWAY PROTEIN G"/>
    <property type="match status" value="1"/>
</dbReference>
<organism evidence="7 8">
    <name type="scientific">Candidatus Berkelbacteria bacterium Athens1014_28</name>
    <dbReference type="NCBI Taxonomy" id="2017145"/>
    <lineage>
        <taxon>Bacteria</taxon>
        <taxon>Candidatus Berkelbacteria</taxon>
    </lineage>
</organism>
<dbReference type="GO" id="GO:0015628">
    <property type="term" value="P:protein secretion by the type II secretion system"/>
    <property type="evidence" value="ECO:0007669"/>
    <property type="project" value="InterPro"/>
</dbReference>
<dbReference type="NCBIfam" id="TIGR02532">
    <property type="entry name" value="IV_pilin_GFxxxE"/>
    <property type="match status" value="1"/>
</dbReference>
<evidence type="ECO:0000256" key="2">
    <source>
        <dbReference type="ARBA" id="ARBA00022481"/>
    </source>
</evidence>
<accession>A0A554LPC1</accession>
<evidence type="ECO:0000256" key="5">
    <source>
        <dbReference type="ARBA" id="ARBA00023136"/>
    </source>
</evidence>
<dbReference type="Pfam" id="PF07963">
    <property type="entry name" value="N_methyl"/>
    <property type="match status" value="1"/>
</dbReference>
<dbReference type="Gene3D" id="3.30.700.10">
    <property type="entry name" value="Glycoprotein, Type 4 Pilin"/>
    <property type="match status" value="1"/>
</dbReference>
<dbReference type="AlphaFoldDB" id="A0A554LPC1"/>
<evidence type="ECO:0000313" key="8">
    <source>
        <dbReference type="Proteomes" id="UP000316495"/>
    </source>
</evidence>
<comment type="subcellular location">
    <subcellularLocation>
        <location evidence="1">Membrane</location>
        <topology evidence="1">Single-pass membrane protein</topology>
    </subcellularLocation>
</comment>
<proteinExistence type="predicted"/>
<reference evidence="7 8" key="1">
    <citation type="submission" date="2017-07" db="EMBL/GenBank/DDBJ databases">
        <title>Mechanisms for carbon and nitrogen cycling indicate functional differentiation within the Candidate Phyla Radiation.</title>
        <authorList>
            <person name="Danczak R.E."/>
            <person name="Johnston M.D."/>
            <person name="Kenah C."/>
            <person name="Slattery M."/>
            <person name="Wrighton K.C."/>
            <person name="Wilkins M.J."/>
        </authorList>
    </citation>
    <scope>NUCLEOTIDE SEQUENCE [LARGE SCALE GENOMIC DNA]</scope>
    <source>
        <strain evidence="7">Athens1014_28</strain>
    </source>
</reference>
<keyword evidence="4 6" id="KW-1133">Transmembrane helix</keyword>
<dbReference type="InterPro" id="IPR000983">
    <property type="entry name" value="Bac_GSPG_pilin"/>
</dbReference>
<sequence length="220" mass="24683">MGAKKSFTLIELLIVITIIGVIIGMIFVAINSARLRARDVQRASDLQALKDAVEMYYRTTGHYPSLPNGCGMKFTYSDTHESWVGNDVKNGISTNEVDAYIKVSDRLKCIKEVYIQNLAPTYIAKLPTDPKPDLKTATGDDDETCRTCNHRGFLYYHYNTGLVDNPLECYKILVMNPESPKLPQFRNLFDPKRDGGDELSLRDGTNPTAWSEYSRGCAGK</sequence>
<keyword evidence="5 6" id="KW-0472">Membrane</keyword>
<name>A0A554LPC1_9BACT</name>
<gene>
    <name evidence="7" type="ORF">Athens101428_177</name>
</gene>
<protein>
    <submittedName>
        <fullName evidence="7">PilE-like protein</fullName>
    </submittedName>
</protein>
<dbReference type="GO" id="GO:0015627">
    <property type="term" value="C:type II protein secretion system complex"/>
    <property type="evidence" value="ECO:0007669"/>
    <property type="project" value="InterPro"/>
</dbReference>
<dbReference type="InterPro" id="IPR045584">
    <property type="entry name" value="Pilin-like"/>
</dbReference>
<keyword evidence="3 6" id="KW-0812">Transmembrane</keyword>
<dbReference type="GO" id="GO:0016020">
    <property type="term" value="C:membrane"/>
    <property type="evidence" value="ECO:0007669"/>
    <property type="project" value="UniProtKB-SubCell"/>
</dbReference>
<dbReference type="Proteomes" id="UP000316495">
    <property type="component" value="Unassembled WGS sequence"/>
</dbReference>
<feature type="transmembrane region" description="Helical" evidence="6">
    <location>
        <begin position="12"/>
        <end position="33"/>
    </location>
</feature>
<dbReference type="SUPFAM" id="SSF54523">
    <property type="entry name" value="Pili subunits"/>
    <property type="match status" value="1"/>
</dbReference>
<evidence type="ECO:0000256" key="3">
    <source>
        <dbReference type="ARBA" id="ARBA00022692"/>
    </source>
</evidence>
<dbReference type="PRINTS" id="PR00813">
    <property type="entry name" value="BCTERIALGSPG"/>
</dbReference>
<dbReference type="InterPro" id="IPR012902">
    <property type="entry name" value="N_methyl_site"/>
</dbReference>